<dbReference type="GO" id="GO:0022857">
    <property type="term" value="F:transmembrane transporter activity"/>
    <property type="evidence" value="ECO:0007669"/>
    <property type="project" value="InterPro"/>
</dbReference>
<feature type="transmembrane region" description="Helical" evidence="7">
    <location>
        <begin position="406"/>
        <end position="428"/>
    </location>
</feature>
<dbReference type="OrthoDB" id="8953821at2"/>
<keyword evidence="4 7" id="KW-0812">Transmembrane</keyword>
<evidence type="ECO:0000256" key="4">
    <source>
        <dbReference type="ARBA" id="ARBA00022692"/>
    </source>
</evidence>
<evidence type="ECO:0000256" key="3">
    <source>
        <dbReference type="ARBA" id="ARBA00022475"/>
    </source>
</evidence>
<keyword evidence="5 7" id="KW-1133">Transmembrane helix</keyword>
<dbReference type="SUPFAM" id="SSF103473">
    <property type="entry name" value="MFS general substrate transporter"/>
    <property type="match status" value="1"/>
</dbReference>
<feature type="transmembrane region" description="Helical" evidence="7">
    <location>
        <begin position="195"/>
        <end position="216"/>
    </location>
</feature>
<evidence type="ECO:0000256" key="7">
    <source>
        <dbReference type="SAM" id="Phobius"/>
    </source>
</evidence>
<keyword evidence="2" id="KW-0813">Transport</keyword>
<dbReference type="GO" id="GO:0005886">
    <property type="term" value="C:plasma membrane"/>
    <property type="evidence" value="ECO:0007669"/>
    <property type="project" value="UniProtKB-SubCell"/>
</dbReference>
<keyword evidence="10" id="KW-1185">Reference proteome</keyword>
<dbReference type="InterPro" id="IPR020846">
    <property type="entry name" value="MFS_dom"/>
</dbReference>
<keyword evidence="3" id="KW-1003">Cell membrane</keyword>
<evidence type="ECO:0000256" key="6">
    <source>
        <dbReference type="ARBA" id="ARBA00023136"/>
    </source>
</evidence>
<feature type="transmembrane region" description="Helical" evidence="7">
    <location>
        <begin position="285"/>
        <end position="307"/>
    </location>
</feature>
<dbReference type="InterPro" id="IPR011701">
    <property type="entry name" value="MFS"/>
</dbReference>
<comment type="caution">
    <text evidence="9">The sequence shown here is derived from an EMBL/GenBank/DDBJ whole genome shotgun (WGS) entry which is preliminary data.</text>
</comment>
<gene>
    <name evidence="9" type="ORF">AAU01_13630</name>
</gene>
<reference evidence="9 10" key="1">
    <citation type="submission" date="2019-06" db="EMBL/GenBank/DDBJ databases">
        <title>Whole genome shotgun sequence of Paenarthrobacter aurescens NBRC 12136.</title>
        <authorList>
            <person name="Hosoyama A."/>
            <person name="Uohara A."/>
            <person name="Ohji S."/>
            <person name="Ichikawa N."/>
        </authorList>
    </citation>
    <scope>NUCLEOTIDE SEQUENCE [LARGE SCALE GENOMIC DNA]</scope>
    <source>
        <strain evidence="9 10">NBRC 12136</strain>
    </source>
</reference>
<dbReference type="PANTHER" id="PTHR43045">
    <property type="entry name" value="SHIKIMATE TRANSPORTER"/>
    <property type="match status" value="1"/>
</dbReference>
<evidence type="ECO:0000256" key="1">
    <source>
        <dbReference type="ARBA" id="ARBA00004651"/>
    </source>
</evidence>
<sequence length="449" mass="47161">MTSTNNAAKAATRKPPPGAIKAYVASLTGTSLEYYDFAIYSVASALVFPKIFFPGNDEFVALLLSFSAFAVGYLARPIGGVIFGRLGDKIGRKYVLVFTLVLIGVATVLIGALPDYSVIGVAAPTILVLLRLAQGIGVGGEWGGAVLLSSEFGDPNKRGFWSSAAQIGPPAGNLMANGVLAILAASLSEEAFLSWGWRVAFLASALLVVFGLIIRLKLEETPVFKAIQAHGDRPKAPIKEVFTTQPKALVAAALSRVCPDILYALFTVFVAVYATKELGMTTGNVLSAILIGSAFQLFLIPAAGALTDRFNRRWVYGIAAAATAAYIPLFFLMIQGKSVAMLTVGTVIGLALHAFMYGPQAAFITEQFPARLRYAGSSLAYTLAGVIGGAVAPIIFTALYGAAGGGWYLIAVYILVAAVVTIVGMLLGRDPKPEEDVRLMQGTHAQPAA</sequence>
<organism evidence="9 10">
    <name type="scientific">Paenarthrobacter aurescens</name>
    <name type="common">Arthrobacter aurescens</name>
    <dbReference type="NCBI Taxonomy" id="43663"/>
    <lineage>
        <taxon>Bacteria</taxon>
        <taxon>Bacillati</taxon>
        <taxon>Actinomycetota</taxon>
        <taxon>Actinomycetes</taxon>
        <taxon>Micrococcales</taxon>
        <taxon>Micrococcaceae</taxon>
        <taxon>Paenarthrobacter</taxon>
    </lineage>
</organism>
<evidence type="ECO:0000259" key="8">
    <source>
        <dbReference type="PROSITE" id="PS50850"/>
    </source>
</evidence>
<protein>
    <submittedName>
        <fullName evidence="9">MFS transporter</fullName>
    </submittedName>
</protein>
<keyword evidence="6 7" id="KW-0472">Membrane</keyword>
<accession>A0A4Y3NHS0</accession>
<dbReference type="GeneID" id="97299057"/>
<evidence type="ECO:0000256" key="2">
    <source>
        <dbReference type="ARBA" id="ARBA00022448"/>
    </source>
</evidence>
<dbReference type="InterPro" id="IPR005828">
    <property type="entry name" value="MFS_sugar_transport-like"/>
</dbReference>
<feature type="transmembrane region" description="Helical" evidence="7">
    <location>
        <begin position="59"/>
        <end position="83"/>
    </location>
</feature>
<evidence type="ECO:0000256" key="5">
    <source>
        <dbReference type="ARBA" id="ARBA00022989"/>
    </source>
</evidence>
<comment type="subcellular location">
    <subcellularLocation>
        <location evidence="1">Cell membrane</location>
        <topology evidence="1">Multi-pass membrane protein</topology>
    </subcellularLocation>
</comment>
<dbReference type="InterPro" id="IPR036259">
    <property type="entry name" value="MFS_trans_sf"/>
</dbReference>
<dbReference type="RefSeq" id="WP_141282895.1">
    <property type="nucleotide sequence ID" value="NZ_BAAAWK010000001.1"/>
</dbReference>
<dbReference type="AlphaFoldDB" id="A0A4Y3NHS0"/>
<feature type="transmembrane region" description="Helical" evidence="7">
    <location>
        <begin position="248"/>
        <end position="273"/>
    </location>
</feature>
<proteinExistence type="predicted"/>
<feature type="transmembrane region" description="Helical" evidence="7">
    <location>
        <begin position="340"/>
        <end position="358"/>
    </location>
</feature>
<feature type="transmembrane region" description="Helical" evidence="7">
    <location>
        <begin position="314"/>
        <end position="334"/>
    </location>
</feature>
<dbReference type="EMBL" id="BJMD01000007">
    <property type="protein sequence ID" value="GEB18608.1"/>
    <property type="molecule type" value="Genomic_DNA"/>
</dbReference>
<evidence type="ECO:0000313" key="9">
    <source>
        <dbReference type="EMBL" id="GEB18608.1"/>
    </source>
</evidence>
<dbReference type="Gene3D" id="1.20.1250.20">
    <property type="entry name" value="MFS general substrate transporter like domains"/>
    <property type="match status" value="2"/>
</dbReference>
<dbReference type="PROSITE" id="PS50850">
    <property type="entry name" value="MFS"/>
    <property type="match status" value="1"/>
</dbReference>
<feature type="transmembrane region" description="Helical" evidence="7">
    <location>
        <begin position="95"/>
        <end position="114"/>
    </location>
</feature>
<dbReference type="PANTHER" id="PTHR43045:SF1">
    <property type="entry name" value="SHIKIMATE TRANSPORTER"/>
    <property type="match status" value="1"/>
</dbReference>
<feature type="transmembrane region" description="Helical" evidence="7">
    <location>
        <begin position="379"/>
        <end position="400"/>
    </location>
</feature>
<name>A0A4Y3NHS0_PAEAU</name>
<dbReference type="Pfam" id="PF00083">
    <property type="entry name" value="Sugar_tr"/>
    <property type="match status" value="1"/>
</dbReference>
<dbReference type="Proteomes" id="UP000317715">
    <property type="component" value="Unassembled WGS sequence"/>
</dbReference>
<dbReference type="CDD" id="cd17369">
    <property type="entry name" value="MFS_ShiA_like"/>
    <property type="match status" value="1"/>
</dbReference>
<dbReference type="Pfam" id="PF07690">
    <property type="entry name" value="MFS_1"/>
    <property type="match status" value="1"/>
</dbReference>
<evidence type="ECO:0000313" key="10">
    <source>
        <dbReference type="Proteomes" id="UP000317715"/>
    </source>
</evidence>
<feature type="domain" description="Major facilitator superfamily (MFS) profile" evidence="8">
    <location>
        <begin position="22"/>
        <end position="429"/>
    </location>
</feature>